<evidence type="ECO:0000259" key="1">
    <source>
        <dbReference type="PROSITE" id="PS51736"/>
    </source>
</evidence>
<dbReference type="InterPro" id="IPR036162">
    <property type="entry name" value="Resolvase-like_N_sf"/>
</dbReference>
<dbReference type="Pfam" id="PF00239">
    <property type="entry name" value="Resolvase"/>
    <property type="match status" value="1"/>
</dbReference>
<dbReference type="AlphaFoldDB" id="A0A2T2XKT5"/>
<accession>A0A2T2XKT5</accession>
<comment type="caution">
    <text evidence="2">The sequence shown here is derived from an EMBL/GenBank/DDBJ whole genome shotgun (WGS) entry which is preliminary data.</text>
</comment>
<protein>
    <recommendedName>
        <fullName evidence="1">Resolvase/invertase-type recombinase catalytic domain-containing protein</fullName>
    </recommendedName>
</protein>
<dbReference type="EMBL" id="PXYW01000004">
    <property type="protein sequence ID" value="PSR35103.1"/>
    <property type="molecule type" value="Genomic_DNA"/>
</dbReference>
<dbReference type="SUPFAM" id="SSF53041">
    <property type="entry name" value="Resolvase-like"/>
    <property type="match status" value="1"/>
</dbReference>
<evidence type="ECO:0000313" key="2">
    <source>
        <dbReference type="EMBL" id="PSR35103.1"/>
    </source>
</evidence>
<dbReference type="Gene3D" id="3.40.50.1390">
    <property type="entry name" value="Resolvase, N-terminal catalytic domain"/>
    <property type="match status" value="1"/>
</dbReference>
<dbReference type="GO" id="GO:0003677">
    <property type="term" value="F:DNA binding"/>
    <property type="evidence" value="ECO:0007669"/>
    <property type="project" value="InterPro"/>
</dbReference>
<name>A0A2T2XKT5_9FIRM</name>
<dbReference type="GO" id="GO:0000150">
    <property type="term" value="F:DNA strand exchange activity"/>
    <property type="evidence" value="ECO:0007669"/>
    <property type="project" value="InterPro"/>
</dbReference>
<proteinExistence type="predicted"/>
<dbReference type="Proteomes" id="UP000242972">
    <property type="component" value="Unassembled WGS sequence"/>
</dbReference>
<sequence>MKPYAHDRGYDVSRVFQEQESGINENRKQLHQLLQRAEQHAIQRMLIEFPDRWARFGYRYLERHLRGIRDL</sequence>
<evidence type="ECO:0000313" key="3">
    <source>
        <dbReference type="Proteomes" id="UP000242972"/>
    </source>
</evidence>
<feature type="domain" description="Resolvase/invertase-type recombinase catalytic" evidence="1">
    <location>
        <begin position="1"/>
        <end position="71"/>
    </location>
</feature>
<gene>
    <name evidence="2" type="ORF">C7B46_02840</name>
</gene>
<organism evidence="2 3">
    <name type="scientific">Sulfobacillus benefaciens</name>
    <dbReference type="NCBI Taxonomy" id="453960"/>
    <lineage>
        <taxon>Bacteria</taxon>
        <taxon>Bacillati</taxon>
        <taxon>Bacillota</taxon>
        <taxon>Clostridia</taxon>
        <taxon>Eubacteriales</taxon>
        <taxon>Clostridiales Family XVII. Incertae Sedis</taxon>
        <taxon>Sulfobacillus</taxon>
    </lineage>
</organism>
<reference evidence="2 3" key="1">
    <citation type="journal article" date="2014" name="BMC Genomics">
        <title>Comparison of environmental and isolate Sulfobacillus genomes reveals diverse carbon, sulfur, nitrogen, and hydrogen metabolisms.</title>
        <authorList>
            <person name="Justice N.B."/>
            <person name="Norman A."/>
            <person name="Brown C.T."/>
            <person name="Singh A."/>
            <person name="Thomas B.C."/>
            <person name="Banfield J.F."/>
        </authorList>
    </citation>
    <scope>NUCLEOTIDE SEQUENCE [LARGE SCALE GENOMIC DNA]</scope>
    <source>
        <strain evidence="2">AMDSBA4</strain>
    </source>
</reference>
<dbReference type="PROSITE" id="PS51736">
    <property type="entry name" value="RECOMBINASES_3"/>
    <property type="match status" value="1"/>
</dbReference>
<dbReference type="InterPro" id="IPR006119">
    <property type="entry name" value="Resolv_N"/>
</dbReference>